<evidence type="ECO:0000256" key="1">
    <source>
        <dbReference type="SAM" id="Phobius"/>
    </source>
</evidence>
<dbReference type="Proteomes" id="UP000278627">
    <property type="component" value="Unassembled WGS sequence"/>
</dbReference>
<dbReference type="WBParaSite" id="BPAG_0000511401-mRNA-1">
    <property type="protein sequence ID" value="BPAG_0000511401-mRNA-1"/>
    <property type="gene ID" value="BPAG_0000511401"/>
</dbReference>
<feature type="transmembrane region" description="Helical" evidence="1">
    <location>
        <begin position="33"/>
        <end position="54"/>
    </location>
</feature>
<organism evidence="4">
    <name type="scientific">Brugia pahangi</name>
    <name type="common">Filarial nematode worm</name>
    <dbReference type="NCBI Taxonomy" id="6280"/>
    <lineage>
        <taxon>Eukaryota</taxon>
        <taxon>Metazoa</taxon>
        <taxon>Ecdysozoa</taxon>
        <taxon>Nematoda</taxon>
        <taxon>Chromadorea</taxon>
        <taxon>Rhabditida</taxon>
        <taxon>Spirurina</taxon>
        <taxon>Spiruromorpha</taxon>
        <taxon>Filarioidea</taxon>
        <taxon>Onchocercidae</taxon>
        <taxon>Brugia</taxon>
    </lineage>
</organism>
<gene>
    <name evidence="2" type="ORF">BPAG_LOCUS5078</name>
</gene>
<dbReference type="EMBL" id="UZAD01003153">
    <property type="protein sequence ID" value="VDN86264.1"/>
    <property type="molecule type" value="Genomic_DNA"/>
</dbReference>
<keyword evidence="1" id="KW-0472">Membrane</keyword>
<evidence type="ECO:0000313" key="3">
    <source>
        <dbReference type="Proteomes" id="UP000278627"/>
    </source>
</evidence>
<keyword evidence="3" id="KW-1185">Reference proteome</keyword>
<evidence type="ECO:0000313" key="2">
    <source>
        <dbReference type="EMBL" id="VDN86264.1"/>
    </source>
</evidence>
<proteinExistence type="predicted"/>
<name>A0A0N4TA77_BRUPA</name>
<protein>
    <submittedName>
        <fullName evidence="4">Transmembrane protein</fullName>
    </submittedName>
</protein>
<reference evidence="2 3" key="2">
    <citation type="submission" date="2018-11" db="EMBL/GenBank/DDBJ databases">
        <authorList>
            <consortium name="Pathogen Informatics"/>
        </authorList>
    </citation>
    <scope>NUCLEOTIDE SEQUENCE [LARGE SCALE GENOMIC DNA]</scope>
</reference>
<accession>A0A0N4TA77</accession>
<keyword evidence="1" id="KW-0812">Transmembrane</keyword>
<reference evidence="4" key="1">
    <citation type="submission" date="2017-02" db="UniProtKB">
        <authorList>
            <consortium name="WormBaseParasite"/>
        </authorList>
    </citation>
    <scope>IDENTIFICATION</scope>
</reference>
<dbReference type="AlphaFoldDB" id="A0A0N4TA77"/>
<keyword evidence="1" id="KW-1133">Transmembrane helix</keyword>
<evidence type="ECO:0000313" key="4">
    <source>
        <dbReference type="WBParaSite" id="BPAG_0000511401-mRNA-1"/>
    </source>
</evidence>
<sequence>MMCLAASCSCGEKRPTISKINFAYGRLWYSRTILRGVLLISVLAIIPVSLLLSISI</sequence>